<accession>A0ABW3LGK7</accession>
<feature type="transmembrane region" description="Helical" evidence="5">
    <location>
        <begin position="322"/>
        <end position="339"/>
    </location>
</feature>
<feature type="transmembrane region" description="Helical" evidence="5">
    <location>
        <begin position="345"/>
        <end position="362"/>
    </location>
</feature>
<evidence type="ECO:0000313" key="7">
    <source>
        <dbReference type="EMBL" id="MFD1037167.1"/>
    </source>
</evidence>
<evidence type="ECO:0000256" key="4">
    <source>
        <dbReference type="ARBA" id="ARBA00023136"/>
    </source>
</evidence>
<evidence type="ECO:0000256" key="2">
    <source>
        <dbReference type="ARBA" id="ARBA00022692"/>
    </source>
</evidence>
<evidence type="ECO:0000256" key="1">
    <source>
        <dbReference type="ARBA" id="ARBA00004141"/>
    </source>
</evidence>
<keyword evidence="7" id="KW-0436">Ligase</keyword>
<feature type="transmembrane region" description="Helical" evidence="5">
    <location>
        <begin position="132"/>
        <end position="150"/>
    </location>
</feature>
<dbReference type="EMBL" id="JBHTKJ010000007">
    <property type="protein sequence ID" value="MFD1037167.1"/>
    <property type="molecule type" value="Genomic_DNA"/>
</dbReference>
<protein>
    <submittedName>
        <fullName evidence="7">O-antigen ligase family protein</fullName>
    </submittedName>
</protein>
<proteinExistence type="predicted"/>
<dbReference type="PANTHER" id="PTHR37422">
    <property type="entry name" value="TEICHURONIC ACID BIOSYNTHESIS PROTEIN TUAE"/>
    <property type="match status" value="1"/>
</dbReference>
<feature type="transmembrane region" description="Helical" evidence="5">
    <location>
        <begin position="288"/>
        <end position="310"/>
    </location>
</feature>
<sequence length="374" mass="43324">MVIMICVFIMGMQFTEHYFMEKDALIYPTIILAVTSIYYFLINRQLLVNRHTILVTVLSTIFFVFYIININTEIDIKIDYLVYLAITFLLFLFISISKSSLFIYPLWTIFVFLFSNILFLPRLLSVGEFTNANSTGIIAFLLLFFCFITIKDSNYLLKTINIYTILMLIVVLFTATSRTAQLAFIIVLITYLILFKLNKYVFVMVTLLIVFSISFVFFYTLSNETPVGNKLTELSREYTGKNFYSGRDRIWNDAFEEVTNSNDTLTGLGNNIQYEAFSGYLHNLYVQLFYQAGIIGLALMVSLLLVITYIAQKASYQTNDHYFKILTSFFIAILVMQIFEGHLIYKFSIISILCWVIISLFVNKSLKLIVENGN</sequence>
<feature type="transmembrane region" description="Helical" evidence="5">
    <location>
        <begin position="48"/>
        <end position="68"/>
    </location>
</feature>
<reference evidence="8" key="1">
    <citation type="journal article" date="2019" name="Int. J. Syst. Evol. Microbiol.">
        <title>The Global Catalogue of Microorganisms (GCM) 10K type strain sequencing project: providing services to taxonomists for standard genome sequencing and annotation.</title>
        <authorList>
            <consortium name="The Broad Institute Genomics Platform"/>
            <consortium name="The Broad Institute Genome Sequencing Center for Infectious Disease"/>
            <person name="Wu L."/>
            <person name="Ma J."/>
        </authorList>
    </citation>
    <scope>NUCLEOTIDE SEQUENCE [LARGE SCALE GENOMIC DNA]</scope>
    <source>
        <strain evidence="8">CCUG 56754</strain>
    </source>
</reference>
<gene>
    <name evidence="7" type="ORF">ACFQ3N_01825</name>
</gene>
<dbReference type="InterPro" id="IPR007016">
    <property type="entry name" value="O-antigen_ligase-rel_domated"/>
</dbReference>
<keyword evidence="4 5" id="KW-0472">Membrane</keyword>
<keyword evidence="3 5" id="KW-1133">Transmembrane helix</keyword>
<dbReference type="Proteomes" id="UP001597040">
    <property type="component" value="Unassembled WGS sequence"/>
</dbReference>
<feature type="domain" description="O-antigen ligase-related" evidence="6">
    <location>
        <begin position="165"/>
        <end position="300"/>
    </location>
</feature>
<feature type="transmembrane region" description="Helical" evidence="5">
    <location>
        <begin position="162"/>
        <end position="194"/>
    </location>
</feature>
<feature type="transmembrane region" description="Helical" evidence="5">
    <location>
        <begin position="102"/>
        <end position="120"/>
    </location>
</feature>
<dbReference type="Pfam" id="PF04932">
    <property type="entry name" value="Wzy_C"/>
    <property type="match status" value="1"/>
</dbReference>
<dbReference type="InterPro" id="IPR051533">
    <property type="entry name" value="WaaL-like"/>
</dbReference>
<organism evidence="7 8">
    <name type="scientific">Virgibacillus byunsanensis</name>
    <dbReference type="NCBI Taxonomy" id="570945"/>
    <lineage>
        <taxon>Bacteria</taxon>
        <taxon>Bacillati</taxon>
        <taxon>Bacillota</taxon>
        <taxon>Bacilli</taxon>
        <taxon>Bacillales</taxon>
        <taxon>Bacillaceae</taxon>
        <taxon>Virgibacillus</taxon>
    </lineage>
</organism>
<comment type="subcellular location">
    <subcellularLocation>
        <location evidence="1">Membrane</location>
        <topology evidence="1">Multi-pass membrane protein</topology>
    </subcellularLocation>
</comment>
<evidence type="ECO:0000256" key="5">
    <source>
        <dbReference type="SAM" id="Phobius"/>
    </source>
</evidence>
<comment type="caution">
    <text evidence="7">The sequence shown here is derived from an EMBL/GenBank/DDBJ whole genome shotgun (WGS) entry which is preliminary data.</text>
</comment>
<feature type="transmembrane region" description="Helical" evidence="5">
    <location>
        <begin position="201"/>
        <end position="221"/>
    </location>
</feature>
<feature type="transmembrane region" description="Helical" evidence="5">
    <location>
        <begin position="24"/>
        <end position="42"/>
    </location>
</feature>
<dbReference type="PANTHER" id="PTHR37422:SF13">
    <property type="entry name" value="LIPOPOLYSACCHARIDE BIOSYNTHESIS PROTEIN PA4999-RELATED"/>
    <property type="match status" value="1"/>
</dbReference>
<keyword evidence="2 5" id="KW-0812">Transmembrane</keyword>
<name>A0ABW3LGK7_9BACI</name>
<keyword evidence="8" id="KW-1185">Reference proteome</keyword>
<evidence type="ECO:0000256" key="3">
    <source>
        <dbReference type="ARBA" id="ARBA00022989"/>
    </source>
</evidence>
<evidence type="ECO:0000313" key="8">
    <source>
        <dbReference type="Proteomes" id="UP001597040"/>
    </source>
</evidence>
<evidence type="ECO:0000259" key="6">
    <source>
        <dbReference type="Pfam" id="PF04932"/>
    </source>
</evidence>
<feature type="transmembrane region" description="Helical" evidence="5">
    <location>
        <begin position="80"/>
        <end position="96"/>
    </location>
</feature>
<dbReference type="GO" id="GO:0016874">
    <property type="term" value="F:ligase activity"/>
    <property type="evidence" value="ECO:0007669"/>
    <property type="project" value="UniProtKB-KW"/>
</dbReference>